<protein>
    <submittedName>
        <fullName evidence="1">Uncharacterized protein</fullName>
    </submittedName>
</protein>
<reference evidence="2" key="2">
    <citation type="submission" date="2015-01" db="EMBL/GenBank/DDBJ databases">
        <title>Evolutionary Origins and Diversification of the Mycorrhizal Mutualists.</title>
        <authorList>
            <consortium name="DOE Joint Genome Institute"/>
            <consortium name="Mycorrhizal Genomics Consortium"/>
            <person name="Kohler A."/>
            <person name="Kuo A."/>
            <person name="Nagy L.G."/>
            <person name="Floudas D."/>
            <person name="Copeland A."/>
            <person name="Barry K.W."/>
            <person name="Cichocki N."/>
            <person name="Veneault-Fourrey C."/>
            <person name="LaButti K."/>
            <person name="Lindquist E.A."/>
            <person name="Lipzen A."/>
            <person name="Lundell T."/>
            <person name="Morin E."/>
            <person name="Murat C."/>
            <person name="Riley R."/>
            <person name="Ohm R."/>
            <person name="Sun H."/>
            <person name="Tunlid A."/>
            <person name="Henrissat B."/>
            <person name="Grigoriev I.V."/>
            <person name="Hibbett D.S."/>
            <person name="Martin F."/>
        </authorList>
    </citation>
    <scope>NUCLEOTIDE SEQUENCE [LARGE SCALE GENOMIC DNA]</scope>
    <source>
        <strain evidence="2">Marx 270</strain>
    </source>
</reference>
<dbReference type="AlphaFoldDB" id="A0A0C3PHP0"/>
<proteinExistence type="predicted"/>
<dbReference type="InParanoid" id="A0A0C3PHP0"/>
<organism evidence="1 2">
    <name type="scientific">Pisolithus tinctorius Marx 270</name>
    <dbReference type="NCBI Taxonomy" id="870435"/>
    <lineage>
        <taxon>Eukaryota</taxon>
        <taxon>Fungi</taxon>
        <taxon>Dikarya</taxon>
        <taxon>Basidiomycota</taxon>
        <taxon>Agaricomycotina</taxon>
        <taxon>Agaricomycetes</taxon>
        <taxon>Agaricomycetidae</taxon>
        <taxon>Boletales</taxon>
        <taxon>Sclerodermatineae</taxon>
        <taxon>Pisolithaceae</taxon>
        <taxon>Pisolithus</taxon>
    </lineage>
</organism>
<name>A0A0C3PHP0_PISTI</name>
<evidence type="ECO:0000313" key="2">
    <source>
        <dbReference type="Proteomes" id="UP000054217"/>
    </source>
</evidence>
<evidence type="ECO:0000313" key="1">
    <source>
        <dbReference type="EMBL" id="KIO07544.1"/>
    </source>
</evidence>
<sequence>MATCVQRLGGIVDTTCSLWDGSRQSYQGTSQATSRPEMIVCAGIINGIMSY</sequence>
<dbReference type="HOGENOM" id="CLU_3107349_0_0_1"/>
<dbReference type="EMBL" id="KN831959">
    <property type="protein sequence ID" value="KIO07544.1"/>
    <property type="molecule type" value="Genomic_DNA"/>
</dbReference>
<accession>A0A0C3PHP0</accession>
<keyword evidence="2" id="KW-1185">Reference proteome</keyword>
<dbReference type="Proteomes" id="UP000054217">
    <property type="component" value="Unassembled WGS sequence"/>
</dbReference>
<reference evidence="1 2" key="1">
    <citation type="submission" date="2014-04" db="EMBL/GenBank/DDBJ databases">
        <authorList>
            <consortium name="DOE Joint Genome Institute"/>
            <person name="Kuo A."/>
            <person name="Kohler A."/>
            <person name="Costa M.D."/>
            <person name="Nagy L.G."/>
            <person name="Floudas D."/>
            <person name="Copeland A."/>
            <person name="Barry K.W."/>
            <person name="Cichocki N."/>
            <person name="Veneault-Fourrey C."/>
            <person name="LaButti K."/>
            <person name="Lindquist E.A."/>
            <person name="Lipzen A."/>
            <person name="Lundell T."/>
            <person name="Morin E."/>
            <person name="Murat C."/>
            <person name="Sun H."/>
            <person name="Tunlid A."/>
            <person name="Henrissat B."/>
            <person name="Grigoriev I.V."/>
            <person name="Hibbett D.S."/>
            <person name="Martin F."/>
            <person name="Nordberg H.P."/>
            <person name="Cantor M.N."/>
            <person name="Hua S.X."/>
        </authorList>
    </citation>
    <scope>NUCLEOTIDE SEQUENCE [LARGE SCALE GENOMIC DNA]</scope>
    <source>
        <strain evidence="1 2">Marx 270</strain>
    </source>
</reference>
<gene>
    <name evidence="1" type="ORF">M404DRAFT_997732</name>
</gene>